<reference evidence="1 2" key="1">
    <citation type="submission" date="2022-04" db="EMBL/GenBank/DDBJ databases">
        <title>Genome sequence of C. roseum typestrain.</title>
        <authorList>
            <person name="Poehlein A."/>
            <person name="Schoch T."/>
            <person name="Duerre P."/>
            <person name="Daniel R."/>
        </authorList>
    </citation>
    <scope>NUCLEOTIDE SEQUENCE [LARGE SCALE GENOMIC DNA]</scope>
    <source>
        <strain evidence="1 2">DSM 7320</strain>
    </source>
</reference>
<dbReference type="STRING" id="84029.CROST_08560"/>
<dbReference type="AlphaFoldDB" id="A0A1S8LQH8"/>
<dbReference type="Proteomes" id="UP000190951">
    <property type="component" value="Chromosome"/>
</dbReference>
<proteinExistence type="predicted"/>
<organism evidence="1 2">
    <name type="scientific">Clostridium felsineum</name>
    <dbReference type="NCBI Taxonomy" id="36839"/>
    <lineage>
        <taxon>Bacteria</taxon>
        <taxon>Bacillati</taxon>
        <taxon>Bacillota</taxon>
        <taxon>Clostridia</taxon>
        <taxon>Eubacteriales</taxon>
        <taxon>Clostridiaceae</taxon>
        <taxon>Clostridium</taxon>
    </lineage>
</organism>
<dbReference type="EMBL" id="CP096983">
    <property type="protein sequence ID" value="URZ13360.1"/>
    <property type="molecule type" value="Genomic_DNA"/>
</dbReference>
<keyword evidence="2" id="KW-1185">Reference proteome</keyword>
<evidence type="ECO:0000313" key="2">
    <source>
        <dbReference type="Proteomes" id="UP000190951"/>
    </source>
</evidence>
<protein>
    <submittedName>
        <fullName evidence="1">Uncharacterized protein</fullName>
    </submittedName>
</protein>
<sequence>MKRFFSYICILLITFNMIGCSKNEKLTNINEFQINKAVKTINGYMAAYMKNDFQGMQKFYTEELKKKGTGQMQPSFKISSYKILDTTEMGKTANVRLNIISSDKSSPYVGVDTTIFKIKKVKGKYLIDKISATAGKEVFQYRNNLMVKIKDEAKSNILINLVGVPEYCFSKSDELELDKIKVSKDGFSFLSAYNDGNTAIISTSGANPLIGSCEIQDLEQLEGQDQSQNQSDQSLNDETQPFKVAAKSIKVIDAYKNAQIMGLMASNDDEIIAVQYNTNKTMRIKMYEAQSGDLVSKQVDSKFPDNKFNLNLIRFNEKYLIFESTPKNPKDTTSKDKSGKWIWNLKSHKVSKYAGES</sequence>
<evidence type="ECO:0000313" key="1">
    <source>
        <dbReference type="EMBL" id="URZ13360.1"/>
    </source>
</evidence>
<name>A0A1S8LQH8_9CLOT</name>
<dbReference type="KEGG" id="crw:CROST_041260"/>
<accession>A0A1S8LQH8</accession>
<dbReference type="RefSeq" id="WP_077835707.1">
    <property type="nucleotide sequence ID" value="NZ_CP096983.1"/>
</dbReference>
<gene>
    <name evidence="1" type="ORF">CROST_041260</name>
</gene>